<comment type="caution">
    <text evidence="3">The sequence shown here is derived from an EMBL/GenBank/DDBJ whole genome shotgun (WGS) entry which is preliminary data.</text>
</comment>
<dbReference type="GO" id="GO:0016020">
    <property type="term" value="C:membrane"/>
    <property type="evidence" value="ECO:0007669"/>
    <property type="project" value="InterPro"/>
</dbReference>
<dbReference type="PANTHER" id="PTHR23282:SF101">
    <property type="entry name" value="MAM DOMAIN-CONTAINING PROTEIN"/>
    <property type="match status" value="1"/>
</dbReference>
<dbReference type="PANTHER" id="PTHR23282">
    <property type="entry name" value="APICAL ENDOSOMAL GLYCOPROTEIN PRECURSOR"/>
    <property type="match status" value="1"/>
</dbReference>
<feature type="domain" description="MAM" evidence="2">
    <location>
        <begin position="574"/>
        <end position="720"/>
    </location>
</feature>
<protein>
    <submittedName>
        <fullName evidence="3">MAM and LDL-receptor class A domain-containing protein 2-like 5</fullName>
    </submittedName>
</protein>
<accession>A0A8J5K0H3</accession>
<proteinExistence type="predicted"/>
<dbReference type="CDD" id="cd06263">
    <property type="entry name" value="MAM"/>
    <property type="match status" value="4"/>
</dbReference>
<feature type="domain" description="MAM" evidence="2">
    <location>
        <begin position="215"/>
        <end position="380"/>
    </location>
</feature>
<dbReference type="PROSITE" id="PS50060">
    <property type="entry name" value="MAM_2"/>
    <property type="match status" value="5"/>
</dbReference>
<dbReference type="SUPFAM" id="SSF49899">
    <property type="entry name" value="Concanavalin A-like lectins/glucanases"/>
    <property type="match status" value="5"/>
</dbReference>
<evidence type="ECO:0000259" key="2">
    <source>
        <dbReference type="PROSITE" id="PS50060"/>
    </source>
</evidence>
<feature type="chain" id="PRO_5035188977" evidence="1">
    <location>
        <begin position="26"/>
        <end position="896"/>
    </location>
</feature>
<evidence type="ECO:0000256" key="1">
    <source>
        <dbReference type="SAM" id="SignalP"/>
    </source>
</evidence>
<dbReference type="SMART" id="SM00137">
    <property type="entry name" value="MAM"/>
    <property type="match status" value="5"/>
</dbReference>
<gene>
    <name evidence="3" type="primary">Mlrp2-L5</name>
    <name evidence="3" type="ORF">Hamer_G004883</name>
</gene>
<reference evidence="3" key="1">
    <citation type="journal article" date="2021" name="Sci. Adv.">
        <title>The American lobster genome reveals insights on longevity, neural, and immune adaptations.</title>
        <authorList>
            <person name="Polinski J.M."/>
            <person name="Zimin A.V."/>
            <person name="Clark K.F."/>
            <person name="Kohn A.B."/>
            <person name="Sadowski N."/>
            <person name="Timp W."/>
            <person name="Ptitsyn A."/>
            <person name="Khanna P."/>
            <person name="Romanova D.Y."/>
            <person name="Williams P."/>
            <person name="Greenwood S.J."/>
            <person name="Moroz L.L."/>
            <person name="Walt D.R."/>
            <person name="Bodnar A.G."/>
        </authorList>
    </citation>
    <scope>NUCLEOTIDE SEQUENCE</scope>
    <source>
        <strain evidence="3">GMGI-L3</strain>
    </source>
</reference>
<feature type="domain" description="MAM" evidence="2">
    <location>
        <begin position="53"/>
        <end position="204"/>
    </location>
</feature>
<feature type="domain" description="MAM" evidence="2">
    <location>
        <begin position="730"/>
        <end position="892"/>
    </location>
</feature>
<dbReference type="Proteomes" id="UP000747542">
    <property type="component" value="Unassembled WGS sequence"/>
</dbReference>
<dbReference type="InterPro" id="IPR051560">
    <property type="entry name" value="MAM_domain-containing"/>
</dbReference>
<feature type="signal peptide" evidence="1">
    <location>
        <begin position="1"/>
        <end position="25"/>
    </location>
</feature>
<feature type="non-terminal residue" evidence="3">
    <location>
        <position position="1"/>
    </location>
</feature>
<dbReference type="InterPro" id="IPR013320">
    <property type="entry name" value="ConA-like_dom_sf"/>
</dbReference>
<keyword evidence="4" id="KW-1185">Reference proteome</keyword>
<dbReference type="InterPro" id="IPR000998">
    <property type="entry name" value="MAM_dom"/>
</dbReference>
<sequence>MSAERAGMTLLLQILVMAAALQVRAAQQAQQLPAEDVITATAPLATTAPSESWHCTFQDDFCNMTTVSSYKGHWERNNTLDKVPSVQDTWYVAMSGNTSKGQRAGLETPVFSSSPVTPRCLTFFYYMDGANTGQISVLLRRGGDLVEGALWTQGRPQGQEWMPAHADIDFNTSVSIVFESKRGNNVEAVLALDEITIVEMSCNSFQPTDEPDQRTMCDFEDSLCGFTLENEKGEWLWITPHDKAINFPHPAHDHTYSTDFGHYLVAPLMDNREGLVGRVVTPEFTEELNKTQCLTFWYMHNGQTNKDALTVSIKHDLDIFARAVWRETSNHIYSWLKANIPIPSSKNKFNVLWEATQTRRDQAGFMALDDVELLEQECPSIGTCSFQWGTCGWQNLYLTENFTDDTDWLQGCGDDSLNSDAPNTDHSGDPLKKFLYMDGSDGTLGTATLESQLLVPEQHSDFCFSFWYYIQGETTNQVSISAVVSSGSETVLWHEDRTPGGDWTQGQVRVNAKQFLFEEVAYQLHILGTRTSNDSKIALDDFTFKRQLECKRIPNVPGTTTPIPSPTTPSSVLWNCYFNKDSCGLVMTGDALWTPTIYVNTSQHNHDLTCLSVMGQEHEVATATLPQLPTQDQPCCLSFWYMIESANRGDISVIIENLVEKVRVCVWTRGIPQGRQWIFGAVDVPINNNSVIQFVGVIGANDQGVLGIDDLFIRSESCDNILPTLVPNDDACHFEDETVCGYVTEGNWSWVSPDQDKNLPHASVDHTYNTRYGHYMEASLIATDHEGVTGHLSTHEMTQTDDIQHCASFWYIHNGEHNKDVLSVYVNISGKLGKPLWQEKANYIDTWLMANVPIPKTAEVYRLVWESWHSAGEENGFMAVDDVLVTPKPCDTLGKF</sequence>
<evidence type="ECO:0000313" key="3">
    <source>
        <dbReference type="EMBL" id="KAG7165104.1"/>
    </source>
</evidence>
<feature type="domain" description="MAM" evidence="2">
    <location>
        <begin position="382"/>
        <end position="552"/>
    </location>
</feature>
<evidence type="ECO:0000313" key="4">
    <source>
        <dbReference type="Proteomes" id="UP000747542"/>
    </source>
</evidence>
<keyword evidence="1" id="KW-0732">Signal</keyword>
<dbReference type="Gene3D" id="2.60.120.200">
    <property type="match status" value="5"/>
</dbReference>
<dbReference type="EMBL" id="JAHLQT010024847">
    <property type="protein sequence ID" value="KAG7165104.1"/>
    <property type="molecule type" value="Genomic_DNA"/>
</dbReference>
<organism evidence="3 4">
    <name type="scientific">Homarus americanus</name>
    <name type="common">American lobster</name>
    <dbReference type="NCBI Taxonomy" id="6706"/>
    <lineage>
        <taxon>Eukaryota</taxon>
        <taxon>Metazoa</taxon>
        <taxon>Ecdysozoa</taxon>
        <taxon>Arthropoda</taxon>
        <taxon>Crustacea</taxon>
        <taxon>Multicrustacea</taxon>
        <taxon>Malacostraca</taxon>
        <taxon>Eumalacostraca</taxon>
        <taxon>Eucarida</taxon>
        <taxon>Decapoda</taxon>
        <taxon>Pleocyemata</taxon>
        <taxon>Astacidea</taxon>
        <taxon>Nephropoidea</taxon>
        <taxon>Nephropidae</taxon>
        <taxon>Homarus</taxon>
    </lineage>
</organism>
<name>A0A8J5K0H3_HOMAM</name>
<dbReference type="Pfam" id="PF00629">
    <property type="entry name" value="MAM"/>
    <property type="match status" value="5"/>
</dbReference>
<dbReference type="AlphaFoldDB" id="A0A8J5K0H3"/>